<evidence type="ECO:0000313" key="2">
    <source>
        <dbReference type="Proteomes" id="UP000658278"/>
    </source>
</evidence>
<dbReference type="EMBL" id="JAENII010000002">
    <property type="protein sequence ID" value="MBK1825803.1"/>
    <property type="molecule type" value="Genomic_DNA"/>
</dbReference>
<reference evidence="1" key="1">
    <citation type="submission" date="2021-01" db="EMBL/GenBank/DDBJ databases">
        <title>Modified the classification status of verrucomicrobia.</title>
        <authorList>
            <person name="Feng X."/>
        </authorList>
    </citation>
    <scope>NUCLEOTIDE SEQUENCE</scope>
    <source>
        <strain evidence="1">KCTC 22201</strain>
    </source>
</reference>
<gene>
    <name evidence="1" type="ORF">JIN81_02130</name>
</gene>
<proteinExistence type="predicted"/>
<evidence type="ECO:0000313" key="1">
    <source>
        <dbReference type="EMBL" id="MBK1825803.1"/>
    </source>
</evidence>
<sequence length="199" mass="22237">MMCKQGVNGASELKIIQGKKILHELDLSAPLTSDPLPIARGNLLITREEPSETESGVAPVLDLKIPESGKRFVLVLFPAPGGKREQPYLYRLIRTDDQRFGVSDLYLSNLTSLQIGGLLGTAKFNLSPNASEIVTPLPAPSGARVYQSRFYFQFEGKARIFNDTRWPISRSARIYLFFVPDPNRNSVGYLSFREYAPFP</sequence>
<protein>
    <submittedName>
        <fullName evidence="1">Uncharacterized protein</fullName>
    </submittedName>
</protein>
<keyword evidence="2" id="KW-1185">Reference proteome</keyword>
<dbReference type="Proteomes" id="UP000658278">
    <property type="component" value="Unassembled WGS sequence"/>
</dbReference>
<accession>A0A934R8A8</accession>
<comment type="caution">
    <text evidence="1">The sequence shown here is derived from an EMBL/GenBank/DDBJ whole genome shotgun (WGS) entry which is preliminary data.</text>
</comment>
<organism evidence="1 2">
    <name type="scientific">Haloferula rosea</name>
    <dbReference type="NCBI Taxonomy" id="490093"/>
    <lineage>
        <taxon>Bacteria</taxon>
        <taxon>Pseudomonadati</taxon>
        <taxon>Verrucomicrobiota</taxon>
        <taxon>Verrucomicrobiia</taxon>
        <taxon>Verrucomicrobiales</taxon>
        <taxon>Verrucomicrobiaceae</taxon>
        <taxon>Haloferula</taxon>
    </lineage>
</organism>
<name>A0A934R8A8_9BACT</name>
<dbReference type="RefSeq" id="WP_200275844.1">
    <property type="nucleotide sequence ID" value="NZ_JAENII010000002.1"/>
</dbReference>
<dbReference type="AlphaFoldDB" id="A0A934R8A8"/>